<dbReference type="EMBL" id="CM011683">
    <property type="protein sequence ID" value="TMS13918.1"/>
    <property type="molecule type" value="Genomic_DNA"/>
</dbReference>
<evidence type="ECO:0000313" key="2">
    <source>
        <dbReference type="Proteomes" id="UP000793456"/>
    </source>
</evidence>
<dbReference type="Proteomes" id="UP000793456">
    <property type="component" value="Chromosome X"/>
</dbReference>
<keyword evidence="2" id="KW-1185">Reference proteome</keyword>
<evidence type="ECO:0000313" key="1">
    <source>
        <dbReference type="EMBL" id="TMS13918.1"/>
    </source>
</evidence>
<name>A0ACD3R3C9_LARCR</name>
<protein>
    <submittedName>
        <fullName evidence="1">Uncharacterized protein</fullName>
    </submittedName>
</protein>
<gene>
    <name evidence="1" type="ORF">E3U43_022398</name>
</gene>
<comment type="caution">
    <text evidence="1">The sequence shown here is derived from an EMBL/GenBank/DDBJ whole genome shotgun (WGS) entry which is preliminary data.</text>
</comment>
<organism evidence="1 2">
    <name type="scientific">Larimichthys crocea</name>
    <name type="common">Large yellow croaker</name>
    <name type="synonym">Pseudosciaena crocea</name>
    <dbReference type="NCBI Taxonomy" id="215358"/>
    <lineage>
        <taxon>Eukaryota</taxon>
        <taxon>Metazoa</taxon>
        <taxon>Chordata</taxon>
        <taxon>Craniata</taxon>
        <taxon>Vertebrata</taxon>
        <taxon>Euteleostomi</taxon>
        <taxon>Actinopterygii</taxon>
        <taxon>Neopterygii</taxon>
        <taxon>Teleostei</taxon>
        <taxon>Neoteleostei</taxon>
        <taxon>Acanthomorphata</taxon>
        <taxon>Eupercaria</taxon>
        <taxon>Sciaenidae</taxon>
        <taxon>Larimichthys</taxon>
    </lineage>
</organism>
<accession>A0ACD3R3C9</accession>
<proteinExistence type="predicted"/>
<reference evidence="1" key="1">
    <citation type="submission" date="2018-11" db="EMBL/GenBank/DDBJ databases">
        <title>The sequence and de novo assembly of Larimichthys crocea genome using PacBio and Hi-C technologies.</title>
        <authorList>
            <person name="Xu P."/>
            <person name="Chen B."/>
            <person name="Zhou Z."/>
            <person name="Ke Q."/>
            <person name="Wu Y."/>
            <person name="Bai H."/>
            <person name="Pu F."/>
        </authorList>
    </citation>
    <scope>NUCLEOTIDE SEQUENCE</scope>
    <source>
        <tissue evidence="1">Muscle</tissue>
    </source>
</reference>
<sequence>MSSWCWPATGVWDTISNEELCAFIHNRLRVCTDLRDVCTQVIDLCLYKGSLDNISIIVLCFPGAPQLSAEALHQEAELEDLLESKVAEKNRRRGVFARRPEGQVNRTKGQGAGRKHIRQHVTSQGLNRKLIIDISQLASLHCPQCVFRRSRDRTSTG</sequence>